<dbReference type="Pfam" id="PF17827">
    <property type="entry name" value="PrmC_N"/>
    <property type="match status" value="1"/>
</dbReference>
<dbReference type="CDD" id="cd02440">
    <property type="entry name" value="AdoMet_MTases"/>
    <property type="match status" value="1"/>
</dbReference>
<dbReference type="InterPro" id="IPR002052">
    <property type="entry name" value="DNA_methylase_N6_adenine_CS"/>
</dbReference>
<reference evidence="8 9" key="1">
    <citation type="submission" date="2010-08" db="EMBL/GenBank/DDBJ databases">
        <title>The draft genome of Desulfovibrio fructosovorans JJ.</title>
        <authorList>
            <consortium name="US DOE Joint Genome Institute (JGI-PGF)"/>
            <person name="Lucas S."/>
            <person name="Copeland A."/>
            <person name="Lapidus A."/>
            <person name="Cheng J.-F."/>
            <person name="Bruce D."/>
            <person name="Goodwin L."/>
            <person name="Pitluck S."/>
            <person name="Land M.L."/>
            <person name="Hauser L."/>
            <person name="Chang Y.-J."/>
            <person name="Jeffries C."/>
            <person name="Wall J.D."/>
            <person name="Stahl D.A."/>
            <person name="Arkin A.P."/>
            <person name="Dehal P."/>
            <person name="Stolyar S.M."/>
            <person name="Hazen T.C."/>
            <person name="Woyke T.J."/>
        </authorList>
    </citation>
    <scope>NUCLEOTIDE SEQUENCE [LARGE SCALE GENOMIC DNA]</scope>
    <source>
        <strain evidence="8 9">JJ</strain>
    </source>
</reference>
<feature type="non-terminal residue" evidence="8">
    <location>
        <position position="1"/>
    </location>
</feature>
<dbReference type="InterPro" id="IPR004556">
    <property type="entry name" value="HemK-like"/>
</dbReference>
<dbReference type="InterPro" id="IPR040758">
    <property type="entry name" value="PrmC_N"/>
</dbReference>
<keyword evidence="3 8" id="KW-0808">Transferase</keyword>
<evidence type="ECO:0000256" key="1">
    <source>
        <dbReference type="ARBA" id="ARBA00012771"/>
    </source>
</evidence>
<comment type="catalytic activity">
    <reaction evidence="5">
        <text>L-glutaminyl-[peptide chain release factor] + S-adenosyl-L-methionine = N(5)-methyl-L-glutaminyl-[peptide chain release factor] + S-adenosyl-L-homocysteine + H(+)</text>
        <dbReference type="Rhea" id="RHEA:42896"/>
        <dbReference type="Rhea" id="RHEA-COMP:10271"/>
        <dbReference type="Rhea" id="RHEA-COMP:10272"/>
        <dbReference type="ChEBI" id="CHEBI:15378"/>
        <dbReference type="ChEBI" id="CHEBI:30011"/>
        <dbReference type="ChEBI" id="CHEBI:57856"/>
        <dbReference type="ChEBI" id="CHEBI:59789"/>
        <dbReference type="ChEBI" id="CHEBI:61891"/>
        <dbReference type="EC" id="2.1.1.297"/>
    </reaction>
</comment>
<gene>
    <name evidence="8" type="ORF">DesfrDRAFT_2553</name>
</gene>
<evidence type="ECO:0000259" key="6">
    <source>
        <dbReference type="Pfam" id="PF05175"/>
    </source>
</evidence>
<sequence>KGLGARLNNAGFEVGRGLPPSMGRLPRAAGRQQFPPTAYGILLMTVRELLKKTESYLAEKGVDAPRLSAQLLLAHALGLDRLGLILAMDRPLIEAELDAYRPLVARRGQGEPVAYLLGEREFYGLSFAVSPDTLIPRPETEGIVEHALELFPGDGPGSLADLGTGSGCLAVTLAVKWPLATGVALDRSAGALTVARGNAARHGVDGRLDFVEADFAALPVRQGGYGLVVSNPPYVSAAEYRACSFEVRDFEPQGALVPGESGLEAVPVVARTAFDRLAPGGWLLVEIGWEQGPAAAAVLAEAGFADVAVRRDLAGHDRVVEGRKPA</sequence>
<comment type="caution">
    <text evidence="8">The sequence shown here is derived from an EMBL/GenBank/DDBJ whole genome shotgun (WGS) entry which is preliminary data.</text>
</comment>
<dbReference type="GO" id="GO:0102559">
    <property type="term" value="F:peptide chain release factor N(5)-glutamine methyltransferase activity"/>
    <property type="evidence" value="ECO:0007669"/>
    <property type="project" value="UniProtKB-EC"/>
</dbReference>
<keyword evidence="9" id="KW-1185">Reference proteome</keyword>
<evidence type="ECO:0000256" key="3">
    <source>
        <dbReference type="ARBA" id="ARBA00022679"/>
    </source>
</evidence>
<dbReference type="NCBIfam" id="TIGR03534">
    <property type="entry name" value="RF_mod_PrmC"/>
    <property type="match status" value="1"/>
</dbReference>
<accession>E1JY54</accession>
<dbReference type="PANTHER" id="PTHR18895:SF74">
    <property type="entry name" value="MTRF1L RELEASE FACTOR GLUTAMINE METHYLTRANSFERASE"/>
    <property type="match status" value="1"/>
</dbReference>
<dbReference type="Gene3D" id="1.10.8.10">
    <property type="entry name" value="DNA helicase RuvA subunit, C-terminal domain"/>
    <property type="match status" value="1"/>
</dbReference>
<dbReference type="HAMAP" id="MF_02126">
    <property type="entry name" value="RF_methyltr_PrmC"/>
    <property type="match status" value="1"/>
</dbReference>
<evidence type="ECO:0000256" key="5">
    <source>
        <dbReference type="ARBA" id="ARBA00048391"/>
    </source>
</evidence>
<dbReference type="InterPro" id="IPR050320">
    <property type="entry name" value="N5-glutamine_MTase"/>
</dbReference>
<protein>
    <recommendedName>
        <fullName evidence="1">peptide chain release factor N(5)-glutamine methyltransferase</fullName>
        <ecNumber evidence="1">2.1.1.297</ecNumber>
    </recommendedName>
</protein>
<dbReference type="PROSITE" id="PS00092">
    <property type="entry name" value="N6_MTASE"/>
    <property type="match status" value="1"/>
</dbReference>
<name>E1JY54_SOLFR</name>
<dbReference type="STRING" id="596151.DesfrDRAFT_2553"/>
<feature type="domain" description="Release factor glutamine methyltransferase N-terminal" evidence="7">
    <location>
        <begin position="48"/>
        <end position="118"/>
    </location>
</feature>
<dbReference type="InterPro" id="IPR019874">
    <property type="entry name" value="RF_methyltr_PrmC"/>
</dbReference>
<dbReference type="SUPFAM" id="SSF53335">
    <property type="entry name" value="S-adenosyl-L-methionine-dependent methyltransferases"/>
    <property type="match status" value="1"/>
</dbReference>
<feature type="domain" description="Methyltransferase small" evidence="6">
    <location>
        <begin position="156"/>
        <end position="239"/>
    </location>
</feature>
<evidence type="ECO:0000259" key="7">
    <source>
        <dbReference type="Pfam" id="PF17827"/>
    </source>
</evidence>
<dbReference type="Proteomes" id="UP000006250">
    <property type="component" value="Unassembled WGS sequence"/>
</dbReference>
<dbReference type="Pfam" id="PF05175">
    <property type="entry name" value="MTS"/>
    <property type="match status" value="1"/>
</dbReference>
<dbReference type="EC" id="2.1.1.297" evidence="1"/>
<evidence type="ECO:0000256" key="2">
    <source>
        <dbReference type="ARBA" id="ARBA00022603"/>
    </source>
</evidence>
<evidence type="ECO:0000313" key="8">
    <source>
        <dbReference type="EMBL" id="EFL50792.1"/>
    </source>
</evidence>
<keyword evidence="2 8" id="KW-0489">Methyltransferase</keyword>
<dbReference type="InterPro" id="IPR007848">
    <property type="entry name" value="Small_mtfrase_dom"/>
</dbReference>
<evidence type="ECO:0000313" key="9">
    <source>
        <dbReference type="Proteomes" id="UP000006250"/>
    </source>
</evidence>
<evidence type="ECO:0000256" key="4">
    <source>
        <dbReference type="ARBA" id="ARBA00022691"/>
    </source>
</evidence>
<dbReference type="AlphaFoldDB" id="E1JY54"/>
<dbReference type="GO" id="GO:0032259">
    <property type="term" value="P:methylation"/>
    <property type="evidence" value="ECO:0007669"/>
    <property type="project" value="UniProtKB-KW"/>
</dbReference>
<dbReference type="EMBL" id="AECZ01000016">
    <property type="protein sequence ID" value="EFL50792.1"/>
    <property type="molecule type" value="Genomic_DNA"/>
</dbReference>
<dbReference type="Gene3D" id="3.40.50.150">
    <property type="entry name" value="Vaccinia Virus protein VP39"/>
    <property type="match status" value="1"/>
</dbReference>
<proteinExistence type="inferred from homology"/>
<dbReference type="NCBIfam" id="TIGR00536">
    <property type="entry name" value="hemK_fam"/>
    <property type="match status" value="1"/>
</dbReference>
<dbReference type="InterPro" id="IPR029063">
    <property type="entry name" value="SAM-dependent_MTases_sf"/>
</dbReference>
<organism evidence="8 9">
    <name type="scientific">Solidesulfovibrio fructosivorans JJ]</name>
    <dbReference type="NCBI Taxonomy" id="596151"/>
    <lineage>
        <taxon>Bacteria</taxon>
        <taxon>Pseudomonadati</taxon>
        <taxon>Thermodesulfobacteriota</taxon>
        <taxon>Desulfovibrionia</taxon>
        <taxon>Desulfovibrionales</taxon>
        <taxon>Desulfovibrionaceae</taxon>
        <taxon>Solidesulfovibrio</taxon>
    </lineage>
</organism>
<dbReference type="PANTHER" id="PTHR18895">
    <property type="entry name" value="HEMK METHYLTRANSFERASE"/>
    <property type="match status" value="1"/>
</dbReference>
<dbReference type="GO" id="GO:0003676">
    <property type="term" value="F:nucleic acid binding"/>
    <property type="evidence" value="ECO:0007669"/>
    <property type="project" value="InterPro"/>
</dbReference>
<dbReference type="eggNOG" id="COG2890">
    <property type="taxonomic scope" value="Bacteria"/>
</dbReference>
<keyword evidence="4" id="KW-0949">S-adenosyl-L-methionine</keyword>